<keyword evidence="1" id="KW-1133">Transmembrane helix</keyword>
<dbReference type="PROSITE" id="PS50965">
    <property type="entry name" value="NERD"/>
    <property type="match status" value="1"/>
</dbReference>
<dbReference type="RefSeq" id="WP_205517095.1">
    <property type="nucleotide sequence ID" value="NZ_CP070479.1"/>
</dbReference>
<keyword evidence="1" id="KW-0472">Membrane</keyword>
<evidence type="ECO:0000313" key="3">
    <source>
        <dbReference type="EMBL" id="MBZ4195597.1"/>
    </source>
</evidence>
<name>A0A953ND06_9MOLU</name>
<proteinExistence type="predicted"/>
<dbReference type="EMBL" id="JAIQBY010000032">
    <property type="protein sequence ID" value="MBZ4195597.1"/>
    <property type="molecule type" value="Genomic_DNA"/>
</dbReference>
<dbReference type="Proteomes" id="UP000772186">
    <property type="component" value="Unassembled WGS sequence"/>
</dbReference>
<evidence type="ECO:0000259" key="2">
    <source>
        <dbReference type="PROSITE" id="PS50965"/>
    </source>
</evidence>
<gene>
    <name evidence="3" type="ORF">LAD73_02630</name>
</gene>
<dbReference type="AlphaFoldDB" id="A0A953ND06"/>
<dbReference type="Pfam" id="PF08378">
    <property type="entry name" value="NERD"/>
    <property type="match status" value="1"/>
</dbReference>
<organism evidence="3 4">
    <name type="scientific">Mycoplasma tauri</name>
    <dbReference type="NCBI Taxonomy" id="547987"/>
    <lineage>
        <taxon>Bacteria</taxon>
        <taxon>Bacillati</taxon>
        <taxon>Mycoplasmatota</taxon>
        <taxon>Mollicutes</taxon>
        <taxon>Mycoplasmataceae</taxon>
        <taxon>Mycoplasma</taxon>
    </lineage>
</organism>
<sequence>MYGLVIAIVFTTILLFFALFFYFWFYFKNKKRNTIGLKFEDQTKNQLITFAKNNNYKFLNGGLFKYSSNHFFEMDAILVGDKAVFIVEIKYLNGHIYGESFSDNLTLKNNRKEIKIKNPLIQNFRHIQHFYKMCNFNVPVFSLLIFPNETTYDISHQDSWSIITNVEKIDNILKEVDNDMADEANMSFEETKAVIDIVNLSRTKSIKDMKKFEKIINQNVK</sequence>
<keyword evidence="1" id="KW-0812">Transmembrane</keyword>
<evidence type="ECO:0000256" key="1">
    <source>
        <dbReference type="SAM" id="Phobius"/>
    </source>
</evidence>
<reference evidence="3 4" key="1">
    <citation type="submission" date="2021-09" db="EMBL/GenBank/DDBJ databases">
        <title>WGS of Mycoplasma sp. Zaradi2 strains.</title>
        <authorList>
            <person name="Spergser J."/>
        </authorList>
    </citation>
    <scope>NUCLEOTIDE SEQUENCE [LARGE SCALE GENOMIC DNA]</scope>
    <source>
        <strain evidence="3 4">1331</strain>
    </source>
</reference>
<feature type="transmembrane region" description="Helical" evidence="1">
    <location>
        <begin position="6"/>
        <end position="27"/>
    </location>
</feature>
<accession>A0A953ND06</accession>
<keyword evidence="4" id="KW-1185">Reference proteome</keyword>
<dbReference type="InterPro" id="IPR011528">
    <property type="entry name" value="NERD"/>
</dbReference>
<comment type="caution">
    <text evidence="3">The sequence shown here is derived from an EMBL/GenBank/DDBJ whole genome shotgun (WGS) entry which is preliminary data.</text>
</comment>
<evidence type="ECO:0000313" key="4">
    <source>
        <dbReference type="Proteomes" id="UP000772186"/>
    </source>
</evidence>
<feature type="domain" description="NERD" evidence="2">
    <location>
        <begin position="35"/>
        <end position="153"/>
    </location>
</feature>
<protein>
    <submittedName>
        <fullName evidence="3">NERD domain-containing protein</fullName>
    </submittedName>
</protein>